<sequence>MRLWIVYSPPLLPSDFAHTRARFRVQHTGSERCLFSTGQGQVPSALSLAVGSVAWQALPFTLGSFPDTIGTSSGHDAWKTKAATEGYKDMAPVGFDGLMERSAAGEAHNRILYTIKCNKEARGKVCPQIYRGGLQRRERLQGIPHLAVADGTVLPEVCLDQSGLGMGGVALIAKCKLDVELIGLSVKGEAFGK</sequence>
<dbReference type="EMBL" id="JAADYS010000522">
    <property type="protein sequence ID" value="KAF4469072.1"/>
    <property type="molecule type" value="Genomic_DNA"/>
</dbReference>
<organism evidence="1 2">
    <name type="scientific">Fusarium albosuccineum</name>
    <dbReference type="NCBI Taxonomy" id="1237068"/>
    <lineage>
        <taxon>Eukaryota</taxon>
        <taxon>Fungi</taxon>
        <taxon>Dikarya</taxon>
        <taxon>Ascomycota</taxon>
        <taxon>Pezizomycotina</taxon>
        <taxon>Sordariomycetes</taxon>
        <taxon>Hypocreomycetidae</taxon>
        <taxon>Hypocreales</taxon>
        <taxon>Nectriaceae</taxon>
        <taxon>Fusarium</taxon>
        <taxon>Fusarium decemcellulare species complex</taxon>
    </lineage>
</organism>
<name>A0A8H4LGN3_9HYPO</name>
<gene>
    <name evidence="1" type="ORF">FALBO_4035</name>
</gene>
<evidence type="ECO:0000313" key="2">
    <source>
        <dbReference type="Proteomes" id="UP000554235"/>
    </source>
</evidence>
<evidence type="ECO:0000313" key="1">
    <source>
        <dbReference type="EMBL" id="KAF4469072.1"/>
    </source>
</evidence>
<dbReference type="AlphaFoldDB" id="A0A8H4LGN3"/>
<accession>A0A8H4LGN3</accession>
<dbReference type="Proteomes" id="UP000554235">
    <property type="component" value="Unassembled WGS sequence"/>
</dbReference>
<reference evidence="1 2" key="1">
    <citation type="submission" date="2020-01" db="EMBL/GenBank/DDBJ databases">
        <title>Identification and distribution of gene clusters putatively required for synthesis of sphingolipid metabolism inhibitors in phylogenetically diverse species of the filamentous fungus Fusarium.</title>
        <authorList>
            <person name="Kim H.-S."/>
            <person name="Busman M."/>
            <person name="Brown D.W."/>
            <person name="Divon H."/>
            <person name="Uhlig S."/>
            <person name="Proctor R.H."/>
        </authorList>
    </citation>
    <scope>NUCLEOTIDE SEQUENCE [LARGE SCALE GENOMIC DNA]</scope>
    <source>
        <strain evidence="1 2">NRRL 20459</strain>
    </source>
</reference>
<protein>
    <submittedName>
        <fullName evidence="1">Uncharacterized protein</fullName>
    </submittedName>
</protein>
<comment type="caution">
    <text evidence="1">The sequence shown here is derived from an EMBL/GenBank/DDBJ whole genome shotgun (WGS) entry which is preliminary data.</text>
</comment>
<keyword evidence="2" id="KW-1185">Reference proteome</keyword>
<proteinExistence type="predicted"/>